<accession>A0ABU0MSR7</accession>
<evidence type="ECO:0000313" key="1">
    <source>
        <dbReference type="EMBL" id="MDQ0536533.1"/>
    </source>
</evidence>
<dbReference type="EMBL" id="JAUSVU010000028">
    <property type="protein sequence ID" value="MDQ0536533.1"/>
    <property type="molecule type" value="Genomic_DNA"/>
</dbReference>
<proteinExistence type="predicted"/>
<organism evidence="1 2">
    <name type="scientific">Azospirillum picis</name>
    <dbReference type="NCBI Taxonomy" id="488438"/>
    <lineage>
        <taxon>Bacteria</taxon>
        <taxon>Pseudomonadati</taxon>
        <taxon>Pseudomonadota</taxon>
        <taxon>Alphaproteobacteria</taxon>
        <taxon>Rhodospirillales</taxon>
        <taxon>Azospirillaceae</taxon>
        <taxon>Azospirillum</taxon>
    </lineage>
</organism>
<comment type="caution">
    <text evidence="1">The sequence shown here is derived from an EMBL/GenBank/DDBJ whole genome shotgun (WGS) entry which is preliminary data.</text>
</comment>
<gene>
    <name evidence="1" type="ORF">QO018_005430</name>
</gene>
<dbReference type="RefSeq" id="WP_307354557.1">
    <property type="nucleotide sequence ID" value="NZ_JAUSVU010000028.1"/>
</dbReference>
<keyword evidence="2" id="KW-1185">Reference proteome</keyword>
<sequence>MSIWERGATRRPVDRAALLTAWARPDIPPAAVGDLSLGTVTRALLDLRIATFGPRLSVVVDCESCGEGLELTLDAPALVDPAPQPAGEIRIGDWRVRPPSLADLAAIDGETDTERAVRGLLARCLVAGNGGAVDAATLHEIEAALDAREPDADLSMRVACVACGHENVADLDLGALLWEEIAVSARQLLGDVHRLACAYGWSEAEILDLSPARRAAYLAMVTE</sequence>
<evidence type="ECO:0008006" key="3">
    <source>
        <dbReference type="Google" id="ProtNLM"/>
    </source>
</evidence>
<evidence type="ECO:0000313" key="2">
    <source>
        <dbReference type="Proteomes" id="UP001244552"/>
    </source>
</evidence>
<protein>
    <recommendedName>
        <fullName evidence="3">Phage baseplate protein</fullName>
    </recommendedName>
</protein>
<name>A0ABU0MSR7_9PROT</name>
<reference evidence="1 2" key="1">
    <citation type="submission" date="2023-07" db="EMBL/GenBank/DDBJ databases">
        <title>Genomic Encyclopedia of Type Strains, Phase IV (KMG-IV): sequencing the most valuable type-strain genomes for metagenomic binning, comparative biology and taxonomic classification.</title>
        <authorList>
            <person name="Goeker M."/>
        </authorList>
    </citation>
    <scope>NUCLEOTIDE SEQUENCE [LARGE SCALE GENOMIC DNA]</scope>
    <source>
        <strain evidence="1 2">DSM 19922</strain>
    </source>
</reference>
<dbReference type="Proteomes" id="UP001244552">
    <property type="component" value="Unassembled WGS sequence"/>
</dbReference>